<dbReference type="EMBL" id="CAXIEN010000214">
    <property type="protein sequence ID" value="CAL1287191.1"/>
    <property type="molecule type" value="Genomic_DNA"/>
</dbReference>
<comment type="caution">
    <text evidence="1">The sequence shown here is derived from an EMBL/GenBank/DDBJ whole genome shotgun (WGS) entry which is preliminary data.</text>
</comment>
<evidence type="ECO:0008006" key="3">
    <source>
        <dbReference type="Google" id="ProtNLM"/>
    </source>
</evidence>
<sequence length="89" mass="10484">MEIAYINFVSFNSYFCHIIDFQLFCFICCLQRRVFRDKVYLNKRNETCFLTNKRMFPGGRNKFPVHCRGVIATLAVQSELSTCRLSLIS</sequence>
<protein>
    <recommendedName>
        <fullName evidence="3">Secreted protein</fullName>
    </recommendedName>
</protein>
<proteinExistence type="predicted"/>
<evidence type="ECO:0000313" key="2">
    <source>
        <dbReference type="Proteomes" id="UP001497382"/>
    </source>
</evidence>
<organism evidence="1 2">
    <name type="scientific">Larinioides sclopetarius</name>
    <dbReference type="NCBI Taxonomy" id="280406"/>
    <lineage>
        <taxon>Eukaryota</taxon>
        <taxon>Metazoa</taxon>
        <taxon>Ecdysozoa</taxon>
        <taxon>Arthropoda</taxon>
        <taxon>Chelicerata</taxon>
        <taxon>Arachnida</taxon>
        <taxon>Araneae</taxon>
        <taxon>Araneomorphae</taxon>
        <taxon>Entelegynae</taxon>
        <taxon>Araneoidea</taxon>
        <taxon>Araneidae</taxon>
        <taxon>Larinioides</taxon>
    </lineage>
</organism>
<evidence type="ECO:0000313" key="1">
    <source>
        <dbReference type="EMBL" id="CAL1287191.1"/>
    </source>
</evidence>
<dbReference type="AlphaFoldDB" id="A0AAV2AT74"/>
<keyword evidence="2" id="KW-1185">Reference proteome</keyword>
<reference evidence="1 2" key="1">
    <citation type="submission" date="2024-04" db="EMBL/GenBank/DDBJ databases">
        <authorList>
            <person name="Rising A."/>
            <person name="Reimegard J."/>
            <person name="Sonavane S."/>
            <person name="Akerstrom W."/>
            <person name="Nylinder S."/>
            <person name="Hedman E."/>
            <person name="Kallberg Y."/>
        </authorList>
    </citation>
    <scope>NUCLEOTIDE SEQUENCE [LARGE SCALE GENOMIC DNA]</scope>
</reference>
<name>A0AAV2AT74_9ARAC</name>
<dbReference type="Proteomes" id="UP001497382">
    <property type="component" value="Unassembled WGS sequence"/>
</dbReference>
<accession>A0AAV2AT74</accession>
<gene>
    <name evidence="1" type="ORF">LARSCL_LOCUS14688</name>
</gene>